<feature type="non-terminal residue" evidence="3">
    <location>
        <position position="1"/>
    </location>
</feature>
<sequence length="69" mass="6221">GNQGPGSTGSSQDTVGTGTNGGKGTSGLGGADVSTTGTGTGAGAVRFNMPGAGIVGLVGGLALMLVSLL</sequence>
<keyword evidence="4" id="KW-1185">Reference proteome</keyword>
<proteinExistence type="predicted"/>
<evidence type="ECO:0000313" key="4">
    <source>
        <dbReference type="Proteomes" id="UP000078113"/>
    </source>
</evidence>
<accession>A0A8X7T193</accession>
<comment type="caution">
    <text evidence="3">The sequence shown here is derived from an EMBL/GenBank/DDBJ whole genome shotgun (WGS) entry which is preliminary data.</text>
</comment>
<feature type="transmembrane region" description="Helical" evidence="2">
    <location>
        <begin position="49"/>
        <end position="68"/>
    </location>
</feature>
<keyword evidence="2" id="KW-0472">Membrane</keyword>
<feature type="region of interest" description="Disordered" evidence="1">
    <location>
        <begin position="1"/>
        <end position="42"/>
    </location>
</feature>
<evidence type="ECO:0000313" key="3">
    <source>
        <dbReference type="EMBL" id="KAE8261447.1"/>
    </source>
</evidence>
<dbReference type="EMBL" id="LWDG02000989">
    <property type="protein sequence ID" value="KAE8261447.1"/>
    <property type="molecule type" value="Genomic_DNA"/>
</dbReference>
<organism evidence="3 4">
    <name type="scientific">Tilletia walkeri</name>
    <dbReference type="NCBI Taxonomy" id="117179"/>
    <lineage>
        <taxon>Eukaryota</taxon>
        <taxon>Fungi</taxon>
        <taxon>Dikarya</taxon>
        <taxon>Basidiomycota</taxon>
        <taxon>Ustilaginomycotina</taxon>
        <taxon>Exobasidiomycetes</taxon>
        <taxon>Tilletiales</taxon>
        <taxon>Tilletiaceae</taxon>
        <taxon>Tilletia</taxon>
    </lineage>
</organism>
<evidence type="ECO:0000256" key="1">
    <source>
        <dbReference type="SAM" id="MobiDB-lite"/>
    </source>
</evidence>
<evidence type="ECO:0000256" key="2">
    <source>
        <dbReference type="SAM" id="Phobius"/>
    </source>
</evidence>
<name>A0A8X7T193_9BASI</name>
<keyword evidence="2" id="KW-1133">Transmembrane helix</keyword>
<dbReference type="AlphaFoldDB" id="A0A8X7T193"/>
<dbReference type="Proteomes" id="UP000078113">
    <property type="component" value="Unassembled WGS sequence"/>
</dbReference>
<reference evidence="3" key="1">
    <citation type="submission" date="2016-04" db="EMBL/GenBank/DDBJ databases">
        <authorList>
            <person name="Nguyen H.D."/>
            <person name="Samba Siva P."/>
            <person name="Cullis J."/>
            <person name="Levesque C.A."/>
            <person name="Hambleton S."/>
        </authorList>
    </citation>
    <scope>NUCLEOTIDE SEQUENCE</scope>
    <source>
        <strain evidence="3">DAOMC 236422</strain>
    </source>
</reference>
<protein>
    <submittedName>
        <fullName evidence="3">Uncharacterized protein</fullName>
    </submittedName>
</protein>
<feature type="compositionally biased region" description="Gly residues" evidence="1">
    <location>
        <begin position="18"/>
        <end position="30"/>
    </location>
</feature>
<reference evidence="3" key="2">
    <citation type="journal article" date="2019" name="IMA Fungus">
        <title>Genome sequencing and comparison of five Tilletia species to identify candidate genes for the detection of regulated species infecting wheat.</title>
        <authorList>
            <person name="Nguyen H.D.T."/>
            <person name="Sultana T."/>
            <person name="Kesanakurti P."/>
            <person name="Hambleton S."/>
        </authorList>
    </citation>
    <scope>NUCLEOTIDE SEQUENCE</scope>
    <source>
        <strain evidence="3">DAOMC 236422</strain>
    </source>
</reference>
<keyword evidence="2" id="KW-0812">Transmembrane</keyword>
<gene>
    <name evidence="3" type="ORF">A4X09_0g7662</name>
</gene>